<accession>B0TKR3</accession>
<dbReference type="KEGG" id="shl:Shal_1297"/>
<dbReference type="OrthoDB" id="9795573at2"/>
<gene>
    <name evidence="1" type="ordered locus">Shal_1297</name>
</gene>
<dbReference type="EMBL" id="CP000931">
    <property type="protein sequence ID" value="ABZ75865.1"/>
    <property type="molecule type" value="Genomic_DNA"/>
</dbReference>
<proteinExistence type="predicted"/>
<dbReference type="Proteomes" id="UP000001317">
    <property type="component" value="Chromosome"/>
</dbReference>
<dbReference type="AlphaFoldDB" id="B0TKR3"/>
<organism evidence="1 2">
    <name type="scientific">Shewanella halifaxensis (strain HAW-EB4)</name>
    <dbReference type="NCBI Taxonomy" id="458817"/>
    <lineage>
        <taxon>Bacteria</taxon>
        <taxon>Pseudomonadati</taxon>
        <taxon>Pseudomonadota</taxon>
        <taxon>Gammaproteobacteria</taxon>
        <taxon>Alteromonadales</taxon>
        <taxon>Shewanellaceae</taxon>
        <taxon>Shewanella</taxon>
    </lineage>
</organism>
<evidence type="ECO:0000313" key="1">
    <source>
        <dbReference type="EMBL" id="ABZ75865.1"/>
    </source>
</evidence>
<protein>
    <submittedName>
        <fullName evidence="1">Uncharacterized protein</fullName>
    </submittedName>
</protein>
<dbReference type="RefSeq" id="WP_012276406.1">
    <property type="nucleotide sequence ID" value="NC_010334.1"/>
</dbReference>
<evidence type="ECO:0000313" key="2">
    <source>
        <dbReference type="Proteomes" id="UP000001317"/>
    </source>
</evidence>
<dbReference type="HOGENOM" id="CLU_2883434_0_0_6"/>
<keyword evidence="2" id="KW-1185">Reference proteome</keyword>
<reference evidence="1" key="1">
    <citation type="submission" date="2008-01" db="EMBL/GenBank/DDBJ databases">
        <title>Complete sequence of Shewanella halifaxensis HAW-EB4.</title>
        <authorList>
            <consortium name="US DOE Joint Genome Institute"/>
            <person name="Copeland A."/>
            <person name="Lucas S."/>
            <person name="Lapidus A."/>
            <person name="Glavina del Rio T."/>
            <person name="Dalin E."/>
            <person name="Tice H."/>
            <person name="Bruce D."/>
            <person name="Goodwin L."/>
            <person name="Pitluck S."/>
            <person name="Sims D."/>
            <person name="Brettin T."/>
            <person name="Detter J.C."/>
            <person name="Han C."/>
            <person name="Kuske C.R."/>
            <person name="Schmutz J."/>
            <person name="Larimer F."/>
            <person name="Land M."/>
            <person name="Hauser L."/>
            <person name="Kyrpides N."/>
            <person name="Kim E."/>
            <person name="Zhao J.-S."/>
            <person name="Richardson P."/>
        </authorList>
    </citation>
    <scope>NUCLEOTIDE SEQUENCE [LARGE SCALE GENOMIC DNA]</scope>
    <source>
        <strain evidence="1">HAW-EB4</strain>
    </source>
</reference>
<name>B0TKR3_SHEHH</name>
<sequence length="63" mass="7405">MAIAIAKEQKVSEFRQIWIKSLWVIPAERMKMKREHIIPLTPQVLALGKPLELLVSSKHFFFM</sequence>